<feature type="region of interest" description="Disordered" evidence="1">
    <location>
        <begin position="104"/>
        <end position="133"/>
    </location>
</feature>
<evidence type="ECO:0000313" key="3">
    <source>
        <dbReference type="Proteomes" id="UP000799438"/>
    </source>
</evidence>
<evidence type="ECO:0000313" key="2">
    <source>
        <dbReference type="EMBL" id="KAF2146031.1"/>
    </source>
</evidence>
<protein>
    <submittedName>
        <fullName evidence="2">Uncharacterized protein</fullName>
    </submittedName>
</protein>
<proteinExistence type="predicted"/>
<dbReference type="EMBL" id="ML995476">
    <property type="protein sequence ID" value="KAF2146031.1"/>
    <property type="molecule type" value="Genomic_DNA"/>
</dbReference>
<dbReference type="GeneID" id="54292452"/>
<keyword evidence="3" id="KW-1185">Reference proteome</keyword>
<dbReference type="AlphaFoldDB" id="A0A6A6BTS6"/>
<evidence type="ECO:0000256" key="1">
    <source>
        <dbReference type="SAM" id="MobiDB-lite"/>
    </source>
</evidence>
<accession>A0A6A6BTS6</accession>
<name>A0A6A6BTS6_9PEZI</name>
<reference evidence="2" key="1">
    <citation type="journal article" date="2020" name="Stud. Mycol.">
        <title>101 Dothideomycetes genomes: a test case for predicting lifestyles and emergence of pathogens.</title>
        <authorList>
            <person name="Haridas S."/>
            <person name="Albert R."/>
            <person name="Binder M."/>
            <person name="Bloem J."/>
            <person name="Labutti K."/>
            <person name="Salamov A."/>
            <person name="Andreopoulos B."/>
            <person name="Baker S."/>
            <person name="Barry K."/>
            <person name="Bills G."/>
            <person name="Bluhm B."/>
            <person name="Cannon C."/>
            <person name="Castanera R."/>
            <person name="Culley D."/>
            <person name="Daum C."/>
            <person name="Ezra D."/>
            <person name="Gonzalez J."/>
            <person name="Henrissat B."/>
            <person name="Kuo A."/>
            <person name="Liang C."/>
            <person name="Lipzen A."/>
            <person name="Lutzoni F."/>
            <person name="Magnuson J."/>
            <person name="Mondo S."/>
            <person name="Nolan M."/>
            <person name="Ohm R."/>
            <person name="Pangilinan J."/>
            <person name="Park H.-J."/>
            <person name="Ramirez L."/>
            <person name="Alfaro M."/>
            <person name="Sun H."/>
            <person name="Tritt A."/>
            <person name="Yoshinaga Y."/>
            <person name="Zwiers L.-H."/>
            <person name="Turgeon B."/>
            <person name="Goodwin S."/>
            <person name="Spatafora J."/>
            <person name="Crous P."/>
            <person name="Grigoriev I."/>
        </authorList>
    </citation>
    <scope>NUCLEOTIDE SEQUENCE</scope>
    <source>
        <strain evidence="2">CBS 121167</strain>
    </source>
</reference>
<dbReference type="Proteomes" id="UP000799438">
    <property type="component" value="Unassembled WGS sequence"/>
</dbReference>
<sequence length="194" mass="21380">MCRYLMIEAPSSANPSMNKEEAASMAADQLPCKERRDGLFLCVKDSTSPRSAGSGSAFMRVSSCRVAAHIMPHCRWRSVPQLRCLVGGHTHPAIVLGGWLTQTTKHSSGTGTRAGGQRPSLPQPRTRSRKVEKGAKALCMIPSRHRDGHTGGGSQIIGPRILAHHMAWARARRFAKRWRGTRRSRRANRAATHR</sequence>
<dbReference type="RefSeq" id="XP_033401743.1">
    <property type="nucleotide sequence ID" value="XM_033534960.1"/>
</dbReference>
<organism evidence="2 3">
    <name type="scientific">Aplosporella prunicola CBS 121167</name>
    <dbReference type="NCBI Taxonomy" id="1176127"/>
    <lineage>
        <taxon>Eukaryota</taxon>
        <taxon>Fungi</taxon>
        <taxon>Dikarya</taxon>
        <taxon>Ascomycota</taxon>
        <taxon>Pezizomycotina</taxon>
        <taxon>Dothideomycetes</taxon>
        <taxon>Dothideomycetes incertae sedis</taxon>
        <taxon>Botryosphaeriales</taxon>
        <taxon>Aplosporellaceae</taxon>
        <taxon>Aplosporella</taxon>
    </lineage>
</organism>
<gene>
    <name evidence="2" type="ORF">K452DRAFT_104760</name>
</gene>